<dbReference type="PANTHER" id="PTHR24422">
    <property type="entry name" value="CHEMOTAXIS PROTEIN METHYLTRANSFERASE"/>
    <property type="match status" value="1"/>
</dbReference>
<dbReference type="EC" id="2.1.1.80" evidence="2"/>
<feature type="domain" description="CheR-type methyltransferase" evidence="6">
    <location>
        <begin position="10"/>
        <end position="187"/>
    </location>
</feature>
<reference evidence="7 8" key="1">
    <citation type="submission" date="2016-11" db="EMBL/GenBank/DDBJ databases">
        <title>Mixed transmission modes and dynamic genome evolution in an obligate animal-bacterial symbiosis.</title>
        <authorList>
            <person name="Russell S.L."/>
            <person name="Corbett-Detig R.B."/>
            <person name="Cavanaugh C.M."/>
        </authorList>
    </citation>
    <scope>NUCLEOTIDE SEQUENCE [LARGE SCALE GENOMIC DNA]</scope>
    <source>
        <strain evidence="7">Se-Cadez</strain>
    </source>
</reference>
<sequence length="187" mass="21787">MDRSLICDESNPAFDSIAGLITARSGIVIASRERQWLCLIIKDRIGKNGLDSIADYDRLLQGIRPDNREWLELLHQLIIGETYFFRDRGQTDLLKDHLLPQLIDRNRLRRELRIWSAGCSTGEELYSIAILLSQILQTPEDWLLLLLGTNINHRALEKAESGIFGDWSFRNTDPLLKQRYFRRKHRS</sequence>
<proteinExistence type="predicted"/>
<dbReference type="SUPFAM" id="SSF53335">
    <property type="entry name" value="S-adenosyl-L-methionine-dependent methyltransferases"/>
    <property type="match status" value="1"/>
</dbReference>
<evidence type="ECO:0000256" key="5">
    <source>
        <dbReference type="ARBA" id="ARBA00022691"/>
    </source>
</evidence>
<evidence type="ECO:0000313" key="7">
    <source>
        <dbReference type="EMBL" id="OOZ35611.1"/>
    </source>
</evidence>
<comment type="caution">
    <text evidence="7">The sequence shown here is derived from an EMBL/GenBank/DDBJ whole genome shotgun (WGS) entry which is preliminary data.</text>
</comment>
<dbReference type="Gene3D" id="1.10.155.10">
    <property type="entry name" value="Chemotaxis receptor methyltransferase CheR, N-terminal domain"/>
    <property type="match status" value="1"/>
</dbReference>
<keyword evidence="8" id="KW-1185">Reference proteome</keyword>
<organism evidence="7 8">
    <name type="scientific">Solemya velesiana gill symbiont</name>
    <dbReference type="NCBI Taxonomy" id="1918948"/>
    <lineage>
        <taxon>Bacteria</taxon>
        <taxon>Pseudomonadati</taxon>
        <taxon>Pseudomonadota</taxon>
        <taxon>Gammaproteobacteria</taxon>
        <taxon>sulfur-oxidizing symbionts</taxon>
    </lineage>
</organism>
<dbReference type="Pfam" id="PF01739">
    <property type="entry name" value="CheR"/>
    <property type="match status" value="1"/>
</dbReference>
<name>A0A1T2KS34_9GAMM</name>
<dbReference type="SUPFAM" id="SSF47757">
    <property type="entry name" value="Chemotaxis receptor methyltransferase CheR, N-terminal domain"/>
    <property type="match status" value="1"/>
</dbReference>
<dbReference type="AlphaFoldDB" id="A0A1T2KS34"/>
<keyword evidence="3" id="KW-0489">Methyltransferase</keyword>
<protein>
    <recommendedName>
        <fullName evidence="2">protein-glutamate O-methyltransferase</fullName>
        <ecNumber evidence="2">2.1.1.80</ecNumber>
    </recommendedName>
</protein>
<dbReference type="InterPro" id="IPR000780">
    <property type="entry name" value="CheR_MeTrfase"/>
</dbReference>
<dbReference type="InterPro" id="IPR029063">
    <property type="entry name" value="SAM-dependent_MTases_sf"/>
</dbReference>
<evidence type="ECO:0000256" key="1">
    <source>
        <dbReference type="ARBA" id="ARBA00001541"/>
    </source>
</evidence>
<dbReference type="SMART" id="SM00138">
    <property type="entry name" value="MeTrc"/>
    <property type="match status" value="1"/>
</dbReference>
<evidence type="ECO:0000256" key="3">
    <source>
        <dbReference type="ARBA" id="ARBA00022603"/>
    </source>
</evidence>
<evidence type="ECO:0000256" key="4">
    <source>
        <dbReference type="ARBA" id="ARBA00022679"/>
    </source>
</evidence>
<dbReference type="OrthoDB" id="9816309at2"/>
<dbReference type="GO" id="GO:0032259">
    <property type="term" value="P:methylation"/>
    <property type="evidence" value="ECO:0007669"/>
    <property type="project" value="UniProtKB-KW"/>
</dbReference>
<gene>
    <name evidence="7" type="ORF">BOW51_11270</name>
</gene>
<dbReference type="EMBL" id="MPRJ01000091">
    <property type="protein sequence ID" value="OOZ35611.1"/>
    <property type="molecule type" value="Genomic_DNA"/>
</dbReference>
<dbReference type="Gene3D" id="3.40.50.150">
    <property type="entry name" value="Vaccinia Virus protein VP39"/>
    <property type="match status" value="1"/>
</dbReference>
<dbReference type="GO" id="GO:0008983">
    <property type="term" value="F:protein-glutamate O-methyltransferase activity"/>
    <property type="evidence" value="ECO:0007669"/>
    <property type="project" value="UniProtKB-EC"/>
</dbReference>
<evidence type="ECO:0000259" key="6">
    <source>
        <dbReference type="PROSITE" id="PS50123"/>
    </source>
</evidence>
<evidence type="ECO:0000313" key="8">
    <source>
        <dbReference type="Proteomes" id="UP000190896"/>
    </source>
</evidence>
<dbReference type="Proteomes" id="UP000190896">
    <property type="component" value="Unassembled WGS sequence"/>
</dbReference>
<accession>A0A1T2KS34</accession>
<dbReference type="InterPro" id="IPR036804">
    <property type="entry name" value="CheR_N_sf"/>
</dbReference>
<dbReference type="InterPro" id="IPR022642">
    <property type="entry name" value="CheR_C"/>
</dbReference>
<dbReference type="PANTHER" id="PTHR24422:SF19">
    <property type="entry name" value="CHEMOTAXIS PROTEIN METHYLTRANSFERASE"/>
    <property type="match status" value="1"/>
</dbReference>
<keyword evidence="5" id="KW-0949">S-adenosyl-L-methionine</keyword>
<keyword evidence="4" id="KW-0808">Transferase</keyword>
<dbReference type="InterPro" id="IPR050903">
    <property type="entry name" value="Bact_Chemotaxis_MeTrfase"/>
</dbReference>
<dbReference type="PRINTS" id="PR00996">
    <property type="entry name" value="CHERMTFRASE"/>
</dbReference>
<dbReference type="PROSITE" id="PS50123">
    <property type="entry name" value="CHER"/>
    <property type="match status" value="1"/>
</dbReference>
<evidence type="ECO:0000256" key="2">
    <source>
        <dbReference type="ARBA" id="ARBA00012534"/>
    </source>
</evidence>
<comment type="catalytic activity">
    <reaction evidence="1">
        <text>L-glutamyl-[protein] + S-adenosyl-L-methionine = [protein]-L-glutamate 5-O-methyl ester + S-adenosyl-L-homocysteine</text>
        <dbReference type="Rhea" id="RHEA:24452"/>
        <dbReference type="Rhea" id="RHEA-COMP:10208"/>
        <dbReference type="Rhea" id="RHEA-COMP:10311"/>
        <dbReference type="ChEBI" id="CHEBI:29973"/>
        <dbReference type="ChEBI" id="CHEBI:57856"/>
        <dbReference type="ChEBI" id="CHEBI:59789"/>
        <dbReference type="ChEBI" id="CHEBI:82795"/>
        <dbReference type="EC" id="2.1.1.80"/>
    </reaction>
</comment>